<gene>
    <name evidence="2" type="ORF">E2C01_077769</name>
</gene>
<dbReference type="Proteomes" id="UP000324222">
    <property type="component" value="Unassembled WGS sequence"/>
</dbReference>
<feature type="compositionally biased region" description="Polar residues" evidence="1">
    <location>
        <begin position="34"/>
        <end position="46"/>
    </location>
</feature>
<reference evidence="2 3" key="1">
    <citation type="submission" date="2019-05" db="EMBL/GenBank/DDBJ databases">
        <title>Another draft genome of Portunus trituberculatus and its Hox gene families provides insights of decapod evolution.</title>
        <authorList>
            <person name="Jeong J.-H."/>
            <person name="Song I."/>
            <person name="Kim S."/>
            <person name="Choi T."/>
            <person name="Kim D."/>
            <person name="Ryu S."/>
            <person name="Kim W."/>
        </authorList>
    </citation>
    <scope>NUCLEOTIDE SEQUENCE [LARGE SCALE GENOMIC DNA]</scope>
    <source>
        <tissue evidence="2">Muscle</tissue>
    </source>
</reference>
<evidence type="ECO:0000313" key="3">
    <source>
        <dbReference type="Proteomes" id="UP000324222"/>
    </source>
</evidence>
<keyword evidence="3" id="KW-1185">Reference proteome</keyword>
<evidence type="ECO:0000313" key="2">
    <source>
        <dbReference type="EMBL" id="MPC83079.1"/>
    </source>
</evidence>
<comment type="caution">
    <text evidence="2">The sequence shown here is derived from an EMBL/GenBank/DDBJ whole genome shotgun (WGS) entry which is preliminary data.</text>
</comment>
<evidence type="ECO:0000256" key="1">
    <source>
        <dbReference type="SAM" id="MobiDB-lite"/>
    </source>
</evidence>
<organism evidence="2 3">
    <name type="scientific">Portunus trituberculatus</name>
    <name type="common">Swimming crab</name>
    <name type="synonym">Neptunus trituberculatus</name>
    <dbReference type="NCBI Taxonomy" id="210409"/>
    <lineage>
        <taxon>Eukaryota</taxon>
        <taxon>Metazoa</taxon>
        <taxon>Ecdysozoa</taxon>
        <taxon>Arthropoda</taxon>
        <taxon>Crustacea</taxon>
        <taxon>Multicrustacea</taxon>
        <taxon>Malacostraca</taxon>
        <taxon>Eumalacostraca</taxon>
        <taxon>Eucarida</taxon>
        <taxon>Decapoda</taxon>
        <taxon>Pleocyemata</taxon>
        <taxon>Brachyura</taxon>
        <taxon>Eubrachyura</taxon>
        <taxon>Portunoidea</taxon>
        <taxon>Portunidae</taxon>
        <taxon>Portuninae</taxon>
        <taxon>Portunus</taxon>
    </lineage>
</organism>
<dbReference type="EMBL" id="VSRR010061436">
    <property type="protein sequence ID" value="MPC83079.1"/>
    <property type="molecule type" value="Genomic_DNA"/>
</dbReference>
<protein>
    <submittedName>
        <fullName evidence="2">Uncharacterized protein</fullName>
    </submittedName>
</protein>
<feature type="compositionally biased region" description="Polar residues" evidence="1">
    <location>
        <begin position="54"/>
        <end position="79"/>
    </location>
</feature>
<name>A0A5B7IM72_PORTR</name>
<feature type="region of interest" description="Disordered" evidence="1">
    <location>
        <begin position="1"/>
        <end position="79"/>
    </location>
</feature>
<sequence length="79" mass="8810">MEQQSTTHHIKRTPDILNNTTRKYFKSRIKKSPLNCNTAASQTSRPASEGHTGTHPSIQHSIHGTQEHPNTQQSHGTVV</sequence>
<accession>A0A5B7IM72</accession>
<dbReference type="AlphaFoldDB" id="A0A5B7IM72"/>
<proteinExistence type="predicted"/>